<evidence type="ECO:0000256" key="1">
    <source>
        <dbReference type="SAM" id="MobiDB-lite"/>
    </source>
</evidence>
<dbReference type="AlphaFoldDB" id="A0A3E0K3E6"/>
<feature type="region of interest" description="Disordered" evidence="1">
    <location>
        <begin position="1"/>
        <end position="27"/>
    </location>
</feature>
<protein>
    <submittedName>
        <fullName evidence="2">Uncharacterized protein</fullName>
    </submittedName>
</protein>
<dbReference type="EMBL" id="QEWE01000018">
    <property type="protein sequence ID" value="REJ28033.1"/>
    <property type="molecule type" value="Genomic_DNA"/>
</dbReference>
<name>A0A3E0K3E6_9BACI</name>
<evidence type="ECO:0000313" key="2">
    <source>
        <dbReference type="EMBL" id="REJ28033.1"/>
    </source>
</evidence>
<accession>A0A3E0K3E6</accession>
<evidence type="ECO:0000313" key="3">
    <source>
        <dbReference type="Proteomes" id="UP000257014"/>
    </source>
</evidence>
<reference evidence="2 3" key="1">
    <citation type="submission" date="2018-03" db="EMBL/GenBank/DDBJ databases">
        <authorList>
            <person name="Keele B.F."/>
        </authorList>
    </citation>
    <scope>NUCLEOTIDE SEQUENCE [LARGE SCALE GENOMIC DNA]</scope>
    <source>
        <strain evidence="2">ZCTH4_d</strain>
    </source>
</reference>
<sequence length="71" mass="8034">MPAPPLRQDGTAKNGTMPVPSPPSPEKCERFMNGLAFGKHFLYINSRKDSEIFHKMIEEMGTYSNIFSLNM</sequence>
<comment type="caution">
    <text evidence="2">The sequence shown here is derived from an EMBL/GenBank/DDBJ whole genome shotgun (WGS) entry which is preliminary data.</text>
</comment>
<organism evidence="2 3">
    <name type="scientific">Caldibacillus debilis</name>
    <dbReference type="NCBI Taxonomy" id="301148"/>
    <lineage>
        <taxon>Bacteria</taxon>
        <taxon>Bacillati</taxon>
        <taxon>Bacillota</taxon>
        <taxon>Bacilli</taxon>
        <taxon>Bacillales</taxon>
        <taxon>Bacillaceae</taxon>
        <taxon>Caldibacillus</taxon>
    </lineage>
</organism>
<dbReference type="Proteomes" id="UP000257014">
    <property type="component" value="Unassembled WGS sequence"/>
</dbReference>
<proteinExistence type="predicted"/>
<gene>
    <name evidence="2" type="ORF">C6P37_09280</name>
</gene>